<dbReference type="Proteomes" id="UP000002729">
    <property type="component" value="Unassembled WGS sequence"/>
</dbReference>
<dbReference type="OMA" id="DKHCNPL"/>
<name>F0YK63_AURAN</name>
<dbReference type="InterPro" id="IPR005016">
    <property type="entry name" value="TDE1/TMS"/>
</dbReference>
<dbReference type="PANTHER" id="PTHR10383:SF9">
    <property type="entry name" value="SERINE INCORPORATOR, ISOFORM F"/>
    <property type="match status" value="1"/>
</dbReference>
<feature type="transmembrane region" description="Helical" evidence="7">
    <location>
        <begin position="286"/>
        <end position="306"/>
    </location>
</feature>
<organism evidence="9">
    <name type="scientific">Aureococcus anophagefferens</name>
    <name type="common">Harmful bloom alga</name>
    <dbReference type="NCBI Taxonomy" id="44056"/>
    <lineage>
        <taxon>Eukaryota</taxon>
        <taxon>Sar</taxon>
        <taxon>Stramenopiles</taxon>
        <taxon>Ochrophyta</taxon>
        <taxon>Pelagophyceae</taxon>
        <taxon>Pelagomonadales</taxon>
        <taxon>Pelagomonadaceae</taxon>
        <taxon>Aureococcus</taxon>
    </lineage>
</organism>
<dbReference type="OrthoDB" id="5963193at2759"/>
<keyword evidence="3 7" id="KW-0812">Transmembrane</keyword>
<evidence type="ECO:0000256" key="1">
    <source>
        <dbReference type="ARBA" id="ARBA00004141"/>
    </source>
</evidence>
<dbReference type="EMBL" id="GL833151">
    <property type="protein sequence ID" value="EGB04461.1"/>
    <property type="molecule type" value="Genomic_DNA"/>
</dbReference>
<keyword evidence="9" id="KW-1185">Reference proteome</keyword>
<comment type="similarity">
    <text evidence="2">Belongs to the TDE1 family.</text>
</comment>
<evidence type="ECO:0000256" key="3">
    <source>
        <dbReference type="ARBA" id="ARBA00022692"/>
    </source>
</evidence>
<accession>F0YK63</accession>
<evidence type="ECO:0000256" key="2">
    <source>
        <dbReference type="ARBA" id="ARBA00006665"/>
    </source>
</evidence>
<dbReference type="AlphaFoldDB" id="F0YK63"/>
<dbReference type="PANTHER" id="PTHR10383">
    <property type="entry name" value="SERINE INCORPORATOR"/>
    <property type="match status" value="1"/>
</dbReference>
<reference evidence="8 9" key="1">
    <citation type="journal article" date="2011" name="Proc. Natl. Acad. Sci. U.S.A.">
        <title>Niche of harmful alga Aureococcus anophagefferens revealed through ecogenomics.</title>
        <authorList>
            <person name="Gobler C.J."/>
            <person name="Berry D.L."/>
            <person name="Dyhrman S.T."/>
            <person name="Wilhelm S.W."/>
            <person name="Salamov A."/>
            <person name="Lobanov A.V."/>
            <person name="Zhang Y."/>
            <person name="Collier J.L."/>
            <person name="Wurch L.L."/>
            <person name="Kustka A.B."/>
            <person name="Dill B.D."/>
            <person name="Shah M."/>
            <person name="VerBerkmoes N.C."/>
            <person name="Kuo A."/>
            <person name="Terry A."/>
            <person name="Pangilinan J."/>
            <person name="Lindquist E.A."/>
            <person name="Lucas S."/>
            <person name="Paulsen I.T."/>
            <person name="Hattenrath-Lehmann T.K."/>
            <person name="Talmage S.C."/>
            <person name="Walker E.A."/>
            <person name="Koch F."/>
            <person name="Burson A.M."/>
            <person name="Marcoval M.A."/>
            <person name="Tang Y.Z."/>
            <person name="Lecleir G.R."/>
            <person name="Coyne K.J."/>
            <person name="Berg G.M."/>
            <person name="Bertrand E.M."/>
            <person name="Saito M.A."/>
            <person name="Gladyshev V.N."/>
            <person name="Grigoriev I.V."/>
        </authorList>
    </citation>
    <scope>NUCLEOTIDE SEQUENCE [LARGE SCALE GENOMIC DNA]</scope>
    <source>
        <strain evidence="9">CCMP 1984</strain>
    </source>
</reference>
<feature type="transmembrane region" description="Helical" evidence="7">
    <location>
        <begin position="99"/>
        <end position="119"/>
    </location>
</feature>
<dbReference type="RefSeq" id="XP_009040848.1">
    <property type="nucleotide sequence ID" value="XM_009042600.1"/>
</dbReference>
<evidence type="ECO:0000256" key="6">
    <source>
        <dbReference type="SAM" id="MobiDB-lite"/>
    </source>
</evidence>
<feature type="transmembrane region" description="Helical" evidence="7">
    <location>
        <begin position="313"/>
        <end position="330"/>
    </location>
</feature>
<feature type="transmembrane region" description="Helical" evidence="7">
    <location>
        <begin position="461"/>
        <end position="485"/>
    </location>
</feature>
<feature type="region of interest" description="Disordered" evidence="6">
    <location>
        <begin position="1"/>
        <end position="24"/>
    </location>
</feature>
<proteinExistence type="inferred from homology"/>
<feature type="region of interest" description="Disordered" evidence="6">
    <location>
        <begin position="390"/>
        <end position="409"/>
    </location>
</feature>
<evidence type="ECO:0000256" key="5">
    <source>
        <dbReference type="ARBA" id="ARBA00023136"/>
    </source>
</evidence>
<gene>
    <name evidence="8" type="ORF">AURANDRAFT_60317</name>
</gene>
<feature type="transmembrane region" description="Helical" evidence="7">
    <location>
        <begin position="423"/>
        <end position="441"/>
    </location>
</feature>
<feature type="non-terminal residue" evidence="8">
    <location>
        <position position="1"/>
    </location>
</feature>
<feature type="transmembrane region" description="Helical" evidence="7">
    <location>
        <begin position="350"/>
        <end position="368"/>
    </location>
</feature>
<keyword evidence="5 7" id="KW-0472">Membrane</keyword>
<evidence type="ECO:0000256" key="4">
    <source>
        <dbReference type="ARBA" id="ARBA00022989"/>
    </source>
</evidence>
<dbReference type="InParanoid" id="F0YK63"/>
<evidence type="ECO:0000256" key="7">
    <source>
        <dbReference type="SAM" id="Phobius"/>
    </source>
</evidence>
<evidence type="ECO:0000313" key="8">
    <source>
        <dbReference type="EMBL" id="EGB04461.1"/>
    </source>
</evidence>
<dbReference type="GeneID" id="20222976"/>
<feature type="transmembrane region" description="Helical" evidence="7">
    <location>
        <begin position="176"/>
        <end position="195"/>
    </location>
</feature>
<dbReference type="GO" id="GO:0016020">
    <property type="term" value="C:membrane"/>
    <property type="evidence" value="ECO:0007669"/>
    <property type="project" value="UniProtKB-SubCell"/>
</dbReference>
<dbReference type="Pfam" id="PF03348">
    <property type="entry name" value="Serinc"/>
    <property type="match status" value="1"/>
</dbReference>
<dbReference type="eggNOG" id="KOG2592">
    <property type="taxonomic scope" value="Eukaryota"/>
</dbReference>
<protein>
    <submittedName>
        <fullName evidence="8">Uncharacterized protein</fullName>
    </submittedName>
</protein>
<keyword evidence="4 7" id="KW-1133">Transmembrane helix</keyword>
<comment type="subcellular location">
    <subcellularLocation>
        <location evidence="1">Membrane</location>
        <topology evidence="1">Multi-pass membrane protein</topology>
    </subcellularLocation>
</comment>
<feature type="transmembrane region" description="Helical" evidence="7">
    <location>
        <begin position="201"/>
        <end position="225"/>
    </location>
</feature>
<dbReference type="KEGG" id="aaf:AURANDRAFT_60317"/>
<evidence type="ECO:0000313" key="9">
    <source>
        <dbReference type="Proteomes" id="UP000002729"/>
    </source>
</evidence>
<feature type="transmembrane region" description="Helical" evidence="7">
    <location>
        <begin position="255"/>
        <end position="280"/>
    </location>
</feature>
<sequence length="491" mass="51030">RGSRRASSSSQARPPSARPPLLAPSPPFTPRSARAAMIPAAGVAGGAASSIGLCSIFTGLCSACSCAMSTCVSCFTGVRCCSGAACAGSGKDAWGAGKVGSLLVVIYSVVLSFIFQYGVGDKMAHFDEWTGPGGACDGAACLGQQGVFRVNVATVAFFVCNWVGCRMSKQYQDGLWILKVVFYAAFVTGALFLPFELVAGYVWVARVGASVFAVLQMVVIIDLAYQVNDYMVEASQASGGYGEGSAATCGLDDSLATLVGFALLLFAAALAGLVCLFVFFSECATTTAFVAMTLVLCVAVCATQLALSESGNLLTSSAVCAYGVFVLYTAVSRDPHARCNPALHDRGHDWPSVTIGLFLAFVSLVWTTQASSGAVGELLDGGDLGAELVPTKDGDDDEESAKSELGPAPMDCLDGGDRDGARFNLALALVSMYAACTLTNWGTWEAANGGKVAPLAGLVSMWLNIAAQWCLFLLYEWTLVAGLLFPDRDFS</sequence>
<feature type="compositionally biased region" description="Low complexity" evidence="6">
    <location>
        <begin position="1"/>
        <end position="15"/>
    </location>
</feature>